<name>A0A3E2MY64_MYCMR</name>
<organism evidence="2 3">
    <name type="scientific">Mycobacterium marinum</name>
    <dbReference type="NCBI Taxonomy" id="1781"/>
    <lineage>
        <taxon>Bacteria</taxon>
        <taxon>Bacillati</taxon>
        <taxon>Actinomycetota</taxon>
        <taxon>Actinomycetes</taxon>
        <taxon>Mycobacteriales</taxon>
        <taxon>Mycobacteriaceae</taxon>
        <taxon>Mycobacterium</taxon>
        <taxon>Mycobacterium ulcerans group</taxon>
    </lineage>
</organism>
<protein>
    <submittedName>
        <fullName evidence="2">Uncharacterized protein</fullName>
    </submittedName>
</protein>
<evidence type="ECO:0000313" key="2">
    <source>
        <dbReference type="EMBL" id="RFZ43712.1"/>
    </source>
</evidence>
<evidence type="ECO:0000256" key="1">
    <source>
        <dbReference type="SAM" id="MobiDB-lite"/>
    </source>
</evidence>
<reference evidence="2 3" key="1">
    <citation type="journal article" date="2018" name="Sci. Rep.">
        <title>Extensive genomic diversity among Mycobacterium marinum strains revealed by whole genome sequencing.</title>
        <authorList>
            <person name="Das S."/>
            <person name="Pettersson B.M."/>
            <person name="Behra P.R."/>
            <person name="Mallick A."/>
            <person name="Cheramie M."/>
            <person name="Ramesh M."/>
            <person name="Shirreff L."/>
            <person name="DuCote T."/>
            <person name="Dasgupta S."/>
            <person name="Ennis D.G."/>
            <person name="Kirsebom L.A."/>
        </authorList>
    </citation>
    <scope>NUCLEOTIDE SEQUENCE [LARGE SCALE GENOMIC DNA]</scope>
    <source>
        <strain evidence="2 3">Davis1</strain>
    </source>
</reference>
<evidence type="ECO:0000313" key="3">
    <source>
        <dbReference type="Proteomes" id="UP000257451"/>
    </source>
</evidence>
<dbReference type="AlphaFoldDB" id="A0A3E2MY64"/>
<feature type="region of interest" description="Disordered" evidence="1">
    <location>
        <begin position="1"/>
        <end position="70"/>
    </location>
</feature>
<accession>A0A3E2MY64</accession>
<sequence length="70" mass="7219">MTASGVIPAHRQSAANDTITENNTGWTTSTRSNDGASGSSCNTASTDHPVKGCNAASHASRAWANTGNWR</sequence>
<dbReference type="EMBL" id="PEDF01000049">
    <property type="protein sequence ID" value="RFZ43712.1"/>
    <property type="molecule type" value="Genomic_DNA"/>
</dbReference>
<comment type="caution">
    <text evidence="2">The sequence shown here is derived from an EMBL/GenBank/DDBJ whole genome shotgun (WGS) entry which is preliminary data.</text>
</comment>
<proteinExistence type="predicted"/>
<feature type="compositionally biased region" description="Polar residues" evidence="1">
    <location>
        <begin position="13"/>
        <end position="46"/>
    </location>
</feature>
<gene>
    <name evidence="2" type="ORF">DAVIS_01862</name>
</gene>
<dbReference type="Proteomes" id="UP000257451">
    <property type="component" value="Unassembled WGS sequence"/>
</dbReference>